<proteinExistence type="predicted"/>
<reference evidence="1" key="1">
    <citation type="journal article" date="2014" name="Front. Microbiol.">
        <title>High frequency of phylogenetically diverse reductive dehalogenase-homologous genes in deep subseafloor sedimentary metagenomes.</title>
        <authorList>
            <person name="Kawai M."/>
            <person name="Futagami T."/>
            <person name="Toyoda A."/>
            <person name="Takaki Y."/>
            <person name="Nishi S."/>
            <person name="Hori S."/>
            <person name="Arai W."/>
            <person name="Tsubouchi T."/>
            <person name="Morono Y."/>
            <person name="Uchiyama I."/>
            <person name="Ito T."/>
            <person name="Fujiyama A."/>
            <person name="Inagaki F."/>
            <person name="Takami H."/>
        </authorList>
    </citation>
    <scope>NUCLEOTIDE SEQUENCE</scope>
    <source>
        <strain evidence="1">Expedition CK06-06</strain>
    </source>
</reference>
<dbReference type="AlphaFoldDB" id="X1INX8"/>
<comment type="caution">
    <text evidence="1">The sequence shown here is derived from an EMBL/GenBank/DDBJ whole genome shotgun (WGS) entry which is preliminary data.</text>
</comment>
<dbReference type="InterPro" id="IPR035451">
    <property type="entry name" value="Ada-like_dom_sf"/>
</dbReference>
<feature type="non-terminal residue" evidence="1">
    <location>
        <position position="1"/>
    </location>
</feature>
<dbReference type="EMBL" id="BARU01043699">
    <property type="protein sequence ID" value="GAH84141.1"/>
    <property type="molecule type" value="Genomic_DNA"/>
</dbReference>
<accession>X1INX8</accession>
<sequence length="52" mass="6182">ASSDWHQGMLENKKYHSADSWLIRRIKPENLIIFDTKNEAETWGFKPSSYVR</sequence>
<evidence type="ECO:0000313" key="1">
    <source>
        <dbReference type="EMBL" id="GAH84141.1"/>
    </source>
</evidence>
<dbReference type="SUPFAM" id="SSF57884">
    <property type="entry name" value="Ada DNA repair protein, N-terminal domain (N-Ada 10)"/>
    <property type="match status" value="1"/>
</dbReference>
<organism evidence="1">
    <name type="scientific">marine sediment metagenome</name>
    <dbReference type="NCBI Taxonomy" id="412755"/>
    <lineage>
        <taxon>unclassified sequences</taxon>
        <taxon>metagenomes</taxon>
        <taxon>ecological metagenomes</taxon>
    </lineage>
</organism>
<protein>
    <submittedName>
        <fullName evidence="1">Uncharacterized protein</fullName>
    </submittedName>
</protein>
<name>X1INX8_9ZZZZ</name>
<gene>
    <name evidence="1" type="ORF">S03H2_66852</name>
</gene>